<evidence type="ECO:0000256" key="1">
    <source>
        <dbReference type="SAM" id="MobiDB-lite"/>
    </source>
</evidence>
<feature type="region of interest" description="Disordered" evidence="1">
    <location>
        <begin position="324"/>
        <end position="345"/>
    </location>
</feature>
<feature type="region of interest" description="Disordered" evidence="1">
    <location>
        <begin position="1"/>
        <end position="24"/>
    </location>
</feature>
<organism evidence="3 4">
    <name type="scientific">Aspergillus puulaauensis</name>
    <dbReference type="NCBI Taxonomy" id="1220207"/>
    <lineage>
        <taxon>Eukaryota</taxon>
        <taxon>Fungi</taxon>
        <taxon>Dikarya</taxon>
        <taxon>Ascomycota</taxon>
        <taxon>Pezizomycotina</taxon>
        <taxon>Eurotiomycetes</taxon>
        <taxon>Eurotiomycetidae</taxon>
        <taxon>Eurotiales</taxon>
        <taxon>Aspergillaceae</taxon>
        <taxon>Aspergillus</taxon>
    </lineage>
</organism>
<keyword evidence="2" id="KW-1133">Transmembrane helix</keyword>
<name>A0A7R8ALG6_9EURO</name>
<dbReference type="EMBL" id="AP024444">
    <property type="protein sequence ID" value="BCS21503.1"/>
    <property type="molecule type" value="Genomic_DNA"/>
</dbReference>
<keyword evidence="2" id="KW-0812">Transmembrane</keyword>
<reference evidence="3" key="1">
    <citation type="submission" date="2021-01" db="EMBL/GenBank/DDBJ databases">
        <authorList>
            <consortium name="Aspergillus puulaauensis MK2 genome sequencing consortium"/>
            <person name="Kazuki M."/>
            <person name="Futagami T."/>
        </authorList>
    </citation>
    <scope>NUCLEOTIDE SEQUENCE</scope>
    <source>
        <strain evidence="3">MK2</strain>
    </source>
</reference>
<keyword evidence="4" id="KW-1185">Reference proteome</keyword>
<dbReference type="Proteomes" id="UP000654913">
    <property type="component" value="Chromosome 2"/>
</dbReference>
<reference evidence="3" key="2">
    <citation type="submission" date="2021-02" db="EMBL/GenBank/DDBJ databases">
        <title>Aspergillus puulaauensis MK2 genome sequence.</title>
        <authorList>
            <person name="Futagami T."/>
            <person name="Mori K."/>
            <person name="Kadooka C."/>
            <person name="Tanaka T."/>
        </authorList>
    </citation>
    <scope>NUCLEOTIDE SEQUENCE</scope>
    <source>
        <strain evidence="3">MK2</strain>
    </source>
</reference>
<dbReference type="AlphaFoldDB" id="A0A7R8ALG6"/>
<sequence>MQTSFSAYPGKQNNNTGEGPQFNDTKFYGPVNIHYPQPQGHHGAPEGTVQMAYESLEKRFGNPLTATPHCLRRAAQALVRQKMASDAKEHAQLIATTLQGEVRRFLLLPAPGPDHFTQLGPAFGELEERQGLLLNSHQLHIILGKSVVRVLSNTQKRPPLHSTLVRVSFLGLCLSLHLLAGREDPLQSIQRVYDTGRRELDKGISRWLFIQFVYDVGQYLVEQLQYRDTAKLPSAGLRYSNGLSIDEMRHSMLSAARVSSPSDGCRRMALLLPGTMPSTESNPSKVPILPETLNSNVQPGYGYESEIGSILSAPQSVAVTIPTAPTTPPASRRDEIDSYPLSPTHVKYSMREPGKVLEDEGDWKDRSTKPAARALQLVPALVPDASVMKNEPFRISIDEKVRQILMAELLNPLRIPGTVCLTPAHTREGSYKIYYLRENAASSSKQCYRKQDPLFQIQCRNIISIKKLVLAEFTGQTKTLECNMCGKNHNDWIAAPDMDIKNSLRAWTKLLETEFESSRVPRSDFSRDGHRWRKWASETAELRVVNEPRDKDPPSNVEECERSMDLQARGLKSSGGGLYGLLSIAEIQFLCWYTLWMCLCMFMRFLSRWMVKIR</sequence>
<evidence type="ECO:0000256" key="2">
    <source>
        <dbReference type="SAM" id="Phobius"/>
    </source>
</evidence>
<evidence type="ECO:0000313" key="3">
    <source>
        <dbReference type="EMBL" id="BCS21503.1"/>
    </source>
</evidence>
<protein>
    <submittedName>
        <fullName evidence="3">Uncharacterized protein</fullName>
    </submittedName>
</protein>
<keyword evidence="2" id="KW-0472">Membrane</keyword>
<accession>A0A7R8ALG6</accession>
<dbReference type="RefSeq" id="XP_041553697.1">
    <property type="nucleotide sequence ID" value="XM_041700743.1"/>
</dbReference>
<feature type="transmembrane region" description="Helical" evidence="2">
    <location>
        <begin position="587"/>
        <end position="606"/>
    </location>
</feature>
<gene>
    <name evidence="3" type="ORF">APUU_21935A</name>
</gene>
<dbReference type="KEGG" id="apuu:APUU_21935A"/>
<proteinExistence type="predicted"/>
<evidence type="ECO:0000313" key="4">
    <source>
        <dbReference type="Proteomes" id="UP000654913"/>
    </source>
</evidence>
<dbReference type="OrthoDB" id="10468897at2759"/>
<dbReference type="GeneID" id="64971508"/>